<dbReference type="Proteomes" id="UP001500713">
    <property type="component" value="Unassembled WGS sequence"/>
</dbReference>
<protein>
    <submittedName>
        <fullName evidence="2">Uncharacterized protein</fullName>
    </submittedName>
</protein>
<evidence type="ECO:0000313" key="2">
    <source>
        <dbReference type="EMBL" id="GAA0486766.1"/>
    </source>
</evidence>
<feature type="region of interest" description="Disordered" evidence="1">
    <location>
        <begin position="46"/>
        <end position="72"/>
    </location>
</feature>
<reference evidence="2 3" key="1">
    <citation type="journal article" date="2019" name="Int. J. Syst. Evol. Microbiol.">
        <title>The Global Catalogue of Microorganisms (GCM) 10K type strain sequencing project: providing services to taxonomists for standard genome sequencing and annotation.</title>
        <authorList>
            <consortium name="The Broad Institute Genomics Platform"/>
            <consortium name="The Broad Institute Genome Sequencing Center for Infectious Disease"/>
            <person name="Wu L."/>
            <person name="Ma J."/>
        </authorList>
    </citation>
    <scope>NUCLEOTIDE SEQUENCE [LARGE SCALE GENOMIC DNA]</scope>
    <source>
        <strain evidence="2 3">JCM 14162</strain>
    </source>
</reference>
<organism evidence="2 3">
    <name type="scientific">Parasphingorhabdus litoris</name>
    <dbReference type="NCBI Taxonomy" id="394733"/>
    <lineage>
        <taxon>Bacteria</taxon>
        <taxon>Pseudomonadati</taxon>
        <taxon>Pseudomonadota</taxon>
        <taxon>Alphaproteobacteria</taxon>
        <taxon>Sphingomonadales</taxon>
        <taxon>Sphingomonadaceae</taxon>
        <taxon>Parasphingorhabdus</taxon>
    </lineage>
</organism>
<comment type="caution">
    <text evidence="2">The sequence shown here is derived from an EMBL/GenBank/DDBJ whole genome shotgun (WGS) entry which is preliminary data.</text>
</comment>
<dbReference type="EMBL" id="BAAAEM010000003">
    <property type="protein sequence ID" value="GAA0486766.1"/>
    <property type="molecule type" value="Genomic_DNA"/>
</dbReference>
<evidence type="ECO:0000256" key="1">
    <source>
        <dbReference type="SAM" id="MobiDB-lite"/>
    </source>
</evidence>
<gene>
    <name evidence="2" type="ORF">GCM10009096_31970</name>
</gene>
<name>A0ABN1AYY1_9SPHN</name>
<accession>A0ABN1AYY1</accession>
<sequence length="72" mass="7618">MGGGKALYGGDAAFRRFPFIIDRGGLTHALMRAVADRANHDIDMGFGPAADDERPFDGPAFCTGGDKKRSSS</sequence>
<keyword evidence="3" id="KW-1185">Reference proteome</keyword>
<evidence type="ECO:0000313" key="3">
    <source>
        <dbReference type="Proteomes" id="UP001500713"/>
    </source>
</evidence>
<proteinExistence type="predicted"/>